<sequence length="265" mass="29833">MKKIALLAICALFSNSLFSQQWDGPQNFTDPISRNGKVSIGPTIGNSLVNIGGHLRLAYFQENLIAGSDSPRLYFGYKSTRGNLSADSYFTMQYLNDDQNGMAISTNPGLYIFPSFENTNISGIIDERHKIFYVSYLNGKIGMGTNAINQSSGDGYRLFVKDGIKTEKVKVEIAANNGWADYVFKKDYKLMSLNDLQSYINEKGHLPEIPTTEEAIANGIELKEMNILLLKKIEELTLYTLQQQKNIDEQNIRIEMLEKKINTSK</sequence>
<name>A0ABT3Y2E2_9FLAO</name>
<evidence type="ECO:0000256" key="1">
    <source>
        <dbReference type="SAM" id="SignalP"/>
    </source>
</evidence>
<comment type="caution">
    <text evidence="2">The sequence shown here is derived from an EMBL/GenBank/DDBJ whole genome shotgun (WGS) entry which is preliminary data.</text>
</comment>
<accession>A0ABT3Y2E2</accession>
<protein>
    <recommendedName>
        <fullName evidence="4">Cell wall anchor protein</fullName>
    </recommendedName>
</protein>
<organism evidence="2 3">
    <name type="scientific">Chryseobacterium luquanense</name>
    <dbReference type="NCBI Taxonomy" id="2983766"/>
    <lineage>
        <taxon>Bacteria</taxon>
        <taxon>Pseudomonadati</taxon>
        <taxon>Bacteroidota</taxon>
        <taxon>Flavobacteriia</taxon>
        <taxon>Flavobacteriales</taxon>
        <taxon>Weeksellaceae</taxon>
        <taxon>Chryseobacterium group</taxon>
        <taxon>Chryseobacterium</taxon>
    </lineage>
</organism>
<feature type="chain" id="PRO_5047136958" description="Cell wall anchor protein" evidence="1">
    <location>
        <begin position="20"/>
        <end position="265"/>
    </location>
</feature>
<dbReference type="RefSeq" id="WP_267280894.1">
    <property type="nucleotide sequence ID" value="NZ_JAOVZV010000007.1"/>
</dbReference>
<gene>
    <name evidence="2" type="ORF">OEA66_08135</name>
</gene>
<evidence type="ECO:0000313" key="2">
    <source>
        <dbReference type="EMBL" id="MCX8532317.1"/>
    </source>
</evidence>
<dbReference type="Proteomes" id="UP001070176">
    <property type="component" value="Unassembled WGS sequence"/>
</dbReference>
<keyword evidence="1" id="KW-0732">Signal</keyword>
<evidence type="ECO:0000313" key="3">
    <source>
        <dbReference type="Proteomes" id="UP001070176"/>
    </source>
</evidence>
<evidence type="ECO:0008006" key="4">
    <source>
        <dbReference type="Google" id="ProtNLM"/>
    </source>
</evidence>
<proteinExistence type="predicted"/>
<keyword evidence="3" id="KW-1185">Reference proteome</keyword>
<feature type="signal peptide" evidence="1">
    <location>
        <begin position="1"/>
        <end position="19"/>
    </location>
</feature>
<reference evidence="2" key="1">
    <citation type="submission" date="2022-10" db="EMBL/GenBank/DDBJ databases">
        <title>Chryseobacterium sp. nov., a novel bacterial species.</title>
        <authorList>
            <person name="Cao Y."/>
        </authorList>
    </citation>
    <scope>NUCLEOTIDE SEQUENCE</scope>
    <source>
        <strain evidence="2">KC 927</strain>
    </source>
</reference>
<dbReference type="EMBL" id="JAOVZV010000007">
    <property type="protein sequence ID" value="MCX8532317.1"/>
    <property type="molecule type" value="Genomic_DNA"/>
</dbReference>